<evidence type="ECO:0000256" key="1">
    <source>
        <dbReference type="SAM" id="MobiDB-lite"/>
    </source>
</evidence>
<feature type="compositionally biased region" description="Polar residues" evidence="1">
    <location>
        <begin position="555"/>
        <end position="579"/>
    </location>
</feature>
<gene>
    <name evidence="2" type="ORF">LTR09_012405</name>
</gene>
<organism evidence="2 3">
    <name type="scientific">Extremus antarcticus</name>
    <dbReference type="NCBI Taxonomy" id="702011"/>
    <lineage>
        <taxon>Eukaryota</taxon>
        <taxon>Fungi</taxon>
        <taxon>Dikarya</taxon>
        <taxon>Ascomycota</taxon>
        <taxon>Pezizomycotina</taxon>
        <taxon>Dothideomycetes</taxon>
        <taxon>Dothideomycetidae</taxon>
        <taxon>Mycosphaerellales</taxon>
        <taxon>Extremaceae</taxon>
        <taxon>Extremus</taxon>
    </lineage>
</organism>
<evidence type="ECO:0000313" key="2">
    <source>
        <dbReference type="EMBL" id="KAK3046067.1"/>
    </source>
</evidence>
<feature type="region of interest" description="Disordered" evidence="1">
    <location>
        <begin position="214"/>
        <end position="285"/>
    </location>
</feature>
<dbReference type="AlphaFoldDB" id="A0AAJ0DAD1"/>
<name>A0AAJ0DAD1_9PEZI</name>
<feature type="region of interest" description="Disordered" evidence="1">
    <location>
        <begin position="155"/>
        <end position="181"/>
    </location>
</feature>
<comment type="caution">
    <text evidence="2">The sequence shown here is derived from an EMBL/GenBank/DDBJ whole genome shotgun (WGS) entry which is preliminary data.</text>
</comment>
<feature type="compositionally biased region" description="Polar residues" evidence="1">
    <location>
        <begin position="629"/>
        <end position="641"/>
    </location>
</feature>
<sequence>MLVPAVGNKDFYQCKVQSCRQVTKLWSRLDKFRHHVVTKHPELEAEGVIEASGTHKLSSLGHGSALPPSEDLQNVHAQLSTGFHAALNDLEASFSSYLSLHDTGFSGRGLMNHEPTQQGSSSQAPCYVVNALPPAARRQAVKSAIAEVDRTLSTGPDARLHDALSLSSPSETPLRVDRFSSTPLNNCLASSAAPGTSERTPDVQSTSIETAYLDQGTSSSDADVNNDGSQGSFNRYRTGQLANRSAVSLFGPIRTDRGRPDGQRPHPYLNPSSSGHHSDPPELPDEDGRFPCVHCNILDPHASPTPLCQIRYKYISGPNDKLGKKNSQKMVWNELYRMEHRGQEPPDLWWVEDVENIRVASSSQPTRQMEIISEAFEQHDVAHIRSQATVSSAMFDESEEPTIDVPTSPYAQSPISGLVSYAELVSTSFPQYLSGHSTGTNIDLQQVAAEIDQVFSHCHRLRQTLLNFGGSPLPYAIGLQGSQIISIAPAELTTAGANQLLDSADDVMPDGRSYDVPSNTQTESELSDFEATYQSGLDHHEQYEYDNITLDQSDNQHMFNFSGTTYPSSPSEGPQQDNIDPSLLQRSDDTRDTMNLTPAFMPLTQQDSSAASEDPDVRRKKTRRIGDSGYSTGPLNPGAQS</sequence>
<protein>
    <submittedName>
        <fullName evidence="2">Uncharacterized protein</fullName>
    </submittedName>
</protein>
<feature type="compositionally biased region" description="Basic and acidic residues" evidence="1">
    <location>
        <begin position="254"/>
        <end position="264"/>
    </location>
</feature>
<proteinExistence type="predicted"/>
<feature type="compositionally biased region" description="Polar residues" evidence="1">
    <location>
        <begin position="214"/>
        <end position="246"/>
    </location>
</feature>
<dbReference type="Proteomes" id="UP001271007">
    <property type="component" value="Unassembled WGS sequence"/>
</dbReference>
<accession>A0AAJ0DAD1</accession>
<evidence type="ECO:0000313" key="3">
    <source>
        <dbReference type="Proteomes" id="UP001271007"/>
    </source>
</evidence>
<dbReference type="EMBL" id="JAWDJX010000117">
    <property type="protein sequence ID" value="KAK3046067.1"/>
    <property type="molecule type" value="Genomic_DNA"/>
</dbReference>
<feature type="region of interest" description="Disordered" evidence="1">
    <location>
        <begin position="555"/>
        <end position="641"/>
    </location>
</feature>
<reference evidence="2" key="1">
    <citation type="submission" date="2023-04" db="EMBL/GenBank/DDBJ databases">
        <title>Black Yeasts Isolated from many extreme environments.</title>
        <authorList>
            <person name="Coleine C."/>
            <person name="Stajich J.E."/>
            <person name="Selbmann L."/>
        </authorList>
    </citation>
    <scope>NUCLEOTIDE SEQUENCE</scope>
    <source>
        <strain evidence="2">CCFEE 5312</strain>
    </source>
</reference>
<keyword evidence="3" id="KW-1185">Reference proteome</keyword>